<dbReference type="Gramene" id="OE9A018829T1">
    <property type="protein sequence ID" value="OE9A018829C1"/>
    <property type="gene ID" value="OE9A018829"/>
</dbReference>
<dbReference type="Proteomes" id="UP000594638">
    <property type="component" value="Unassembled WGS sequence"/>
</dbReference>
<sequence>MAYQSNLRVPGHEIPPEHAERLEAIEGKLRVVKHYAAQIFLRTQKFTDDFKIIRRTLEKSAYLSDGRIKDAWLKSTLSFPKYQPEEPAGISTLPYATASPTHAALEAQSSELLPARLKLWILQHLLLPANTVMIPGRLVPRNQRSSDVL</sequence>
<name>A0A8S0RPB2_OLEEU</name>
<reference evidence="1 2" key="1">
    <citation type="submission" date="2019-12" db="EMBL/GenBank/DDBJ databases">
        <authorList>
            <person name="Alioto T."/>
            <person name="Alioto T."/>
            <person name="Gomez Garrido J."/>
        </authorList>
    </citation>
    <scope>NUCLEOTIDE SEQUENCE [LARGE SCALE GENOMIC DNA]</scope>
</reference>
<dbReference type="EMBL" id="CACTIH010003662">
    <property type="protein sequence ID" value="CAA2981069.1"/>
    <property type="molecule type" value="Genomic_DNA"/>
</dbReference>
<keyword evidence="2" id="KW-1185">Reference proteome</keyword>
<organism evidence="1 2">
    <name type="scientific">Olea europaea subsp. europaea</name>
    <dbReference type="NCBI Taxonomy" id="158383"/>
    <lineage>
        <taxon>Eukaryota</taxon>
        <taxon>Viridiplantae</taxon>
        <taxon>Streptophyta</taxon>
        <taxon>Embryophyta</taxon>
        <taxon>Tracheophyta</taxon>
        <taxon>Spermatophyta</taxon>
        <taxon>Magnoliopsida</taxon>
        <taxon>eudicotyledons</taxon>
        <taxon>Gunneridae</taxon>
        <taxon>Pentapetalae</taxon>
        <taxon>asterids</taxon>
        <taxon>lamiids</taxon>
        <taxon>Lamiales</taxon>
        <taxon>Oleaceae</taxon>
        <taxon>Oleeae</taxon>
        <taxon>Olea</taxon>
    </lineage>
</organism>
<accession>A0A8S0RPB2</accession>
<evidence type="ECO:0000313" key="2">
    <source>
        <dbReference type="Proteomes" id="UP000594638"/>
    </source>
</evidence>
<proteinExistence type="predicted"/>
<dbReference type="AlphaFoldDB" id="A0A8S0RPB2"/>
<evidence type="ECO:0000313" key="1">
    <source>
        <dbReference type="EMBL" id="CAA2981069.1"/>
    </source>
</evidence>
<gene>
    <name evidence="1" type="ORF">OLEA9_A018829</name>
</gene>
<protein>
    <submittedName>
        <fullName evidence="1">Uncharacterized protein</fullName>
    </submittedName>
</protein>
<comment type="caution">
    <text evidence="1">The sequence shown here is derived from an EMBL/GenBank/DDBJ whole genome shotgun (WGS) entry which is preliminary data.</text>
</comment>